<proteinExistence type="predicted"/>
<dbReference type="Proteomes" id="UP000307440">
    <property type="component" value="Unassembled WGS sequence"/>
</dbReference>
<feature type="transmembrane region" description="Helical" evidence="2">
    <location>
        <begin position="320"/>
        <end position="344"/>
    </location>
</feature>
<keyword evidence="2" id="KW-0472">Membrane</keyword>
<keyword evidence="2" id="KW-0812">Transmembrane</keyword>
<accession>A0A5C3KRG1</accession>
<dbReference type="OrthoDB" id="2564234at2759"/>
<feature type="compositionally biased region" description="Polar residues" evidence="1">
    <location>
        <begin position="406"/>
        <end position="415"/>
    </location>
</feature>
<organism evidence="3 4">
    <name type="scientific">Coprinopsis marcescibilis</name>
    <name type="common">Agaric fungus</name>
    <name type="synonym">Psathyrella marcescibilis</name>
    <dbReference type="NCBI Taxonomy" id="230819"/>
    <lineage>
        <taxon>Eukaryota</taxon>
        <taxon>Fungi</taxon>
        <taxon>Dikarya</taxon>
        <taxon>Basidiomycota</taxon>
        <taxon>Agaricomycotina</taxon>
        <taxon>Agaricomycetes</taxon>
        <taxon>Agaricomycetidae</taxon>
        <taxon>Agaricales</taxon>
        <taxon>Agaricineae</taxon>
        <taxon>Psathyrellaceae</taxon>
        <taxon>Coprinopsis</taxon>
    </lineage>
</organism>
<dbReference type="AlphaFoldDB" id="A0A5C3KRG1"/>
<name>A0A5C3KRG1_COPMA</name>
<evidence type="ECO:0000313" key="4">
    <source>
        <dbReference type="Proteomes" id="UP000307440"/>
    </source>
</evidence>
<protein>
    <recommendedName>
        <fullName evidence="5">Transmembrane protein</fullName>
    </recommendedName>
</protein>
<evidence type="ECO:0000313" key="3">
    <source>
        <dbReference type="EMBL" id="TFK23062.1"/>
    </source>
</evidence>
<dbReference type="Gene3D" id="2.60.120.260">
    <property type="entry name" value="Galactose-binding domain-like"/>
    <property type="match status" value="2"/>
</dbReference>
<dbReference type="EMBL" id="ML210226">
    <property type="protein sequence ID" value="TFK23062.1"/>
    <property type="molecule type" value="Genomic_DNA"/>
</dbReference>
<evidence type="ECO:0008006" key="5">
    <source>
        <dbReference type="Google" id="ProtNLM"/>
    </source>
</evidence>
<evidence type="ECO:0000256" key="1">
    <source>
        <dbReference type="SAM" id="MobiDB-lite"/>
    </source>
</evidence>
<keyword evidence="4" id="KW-1185">Reference proteome</keyword>
<dbReference type="STRING" id="230819.A0A5C3KRG1"/>
<gene>
    <name evidence="3" type="ORF">FA15DRAFT_670896</name>
</gene>
<feature type="compositionally biased region" description="Low complexity" evidence="1">
    <location>
        <begin position="388"/>
        <end position="401"/>
    </location>
</feature>
<evidence type="ECO:0000256" key="2">
    <source>
        <dbReference type="SAM" id="Phobius"/>
    </source>
</evidence>
<feature type="region of interest" description="Disordered" evidence="1">
    <location>
        <begin position="388"/>
        <end position="459"/>
    </location>
</feature>
<reference evidence="3 4" key="1">
    <citation type="journal article" date="2019" name="Nat. Ecol. Evol.">
        <title>Megaphylogeny resolves global patterns of mushroom evolution.</title>
        <authorList>
            <person name="Varga T."/>
            <person name="Krizsan K."/>
            <person name="Foldi C."/>
            <person name="Dima B."/>
            <person name="Sanchez-Garcia M."/>
            <person name="Sanchez-Ramirez S."/>
            <person name="Szollosi G.J."/>
            <person name="Szarkandi J.G."/>
            <person name="Papp V."/>
            <person name="Albert L."/>
            <person name="Andreopoulos W."/>
            <person name="Angelini C."/>
            <person name="Antonin V."/>
            <person name="Barry K.W."/>
            <person name="Bougher N.L."/>
            <person name="Buchanan P."/>
            <person name="Buyck B."/>
            <person name="Bense V."/>
            <person name="Catcheside P."/>
            <person name="Chovatia M."/>
            <person name="Cooper J."/>
            <person name="Damon W."/>
            <person name="Desjardin D."/>
            <person name="Finy P."/>
            <person name="Geml J."/>
            <person name="Haridas S."/>
            <person name="Hughes K."/>
            <person name="Justo A."/>
            <person name="Karasinski D."/>
            <person name="Kautmanova I."/>
            <person name="Kiss B."/>
            <person name="Kocsube S."/>
            <person name="Kotiranta H."/>
            <person name="LaButti K.M."/>
            <person name="Lechner B.E."/>
            <person name="Liimatainen K."/>
            <person name="Lipzen A."/>
            <person name="Lukacs Z."/>
            <person name="Mihaltcheva S."/>
            <person name="Morgado L.N."/>
            <person name="Niskanen T."/>
            <person name="Noordeloos M.E."/>
            <person name="Ohm R.A."/>
            <person name="Ortiz-Santana B."/>
            <person name="Ovrebo C."/>
            <person name="Racz N."/>
            <person name="Riley R."/>
            <person name="Savchenko A."/>
            <person name="Shiryaev A."/>
            <person name="Soop K."/>
            <person name="Spirin V."/>
            <person name="Szebenyi C."/>
            <person name="Tomsovsky M."/>
            <person name="Tulloss R.E."/>
            <person name="Uehling J."/>
            <person name="Grigoriev I.V."/>
            <person name="Vagvolgyi C."/>
            <person name="Papp T."/>
            <person name="Martin F.M."/>
            <person name="Miettinen O."/>
            <person name="Hibbett D.S."/>
            <person name="Nagy L.G."/>
        </authorList>
    </citation>
    <scope>NUCLEOTIDE SEQUENCE [LARGE SCALE GENOMIC DNA]</scope>
    <source>
        <strain evidence="3 4">CBS 121175</strain>
    </source>
</reference>
<keyword evidence="2" id="KW-1133">Transmembrane helix</keyword>
<sequence>MPSYLASYEDTAPFFTFNGPWRDANSMTDQNVTLFSENGYRVTNNTGASFSFDFYGTYVAIHGARRPAHGRYQVTVDGQAFPPQSALAPAEAREYQVALFETNLSKAFHTVELTNIEDRFRDVDFVSWEASVGGDDEPLIVNTIQDTHPAFTYDPPEQWTTQPPRFTLFSGSSGHGTNFIGGSATLMFSVNAIALFGPSGPNCANVYNVQVDDGPTRSFAAERSQFRARQLMFYRGNLGPGQHVVRVSHEASQRADQFLAIDYAEVYTTPSLGGSYPVLDAQPIVSVIGGNTITIQNTAFVPVSTGSTTAPIARSASAPVGLIVGLALTSTVALLALLAFAFIFRLYRRQRPSSSSLPFRKGTNIQPEPMERYEMELNPRVAPYFINSNSSGSAPRSPSGRYQPYSDASSSSGTRVDSIGAHPPAALALVGKLRPASTQPNRALEPDAPPPAYASSTYS</sequence>